<dbReference type="Proteomes" id="UP001174936">
    <property type="component" value="Unassembled WGS sequence"/>
</dbReference>
<feature type="signal peptide" evidence="1">
    <location>
        <begin position="1"/>
        <end position="17"/>
    </location>
</feature>
<keyword evidence="1" id="KW-0732">Signal</keyword>
<accession>A0AA39YDH8</accession>
<comment type="caution">
    <text evidence="2">The sequence shown here is derived from an EMBL/GenBank/DDBJ whole genome shotgun (WGS) entry which is preliminary data.</text>
</comment>
<evidence type="ECO:0000313" key="3">
    <source>
        <dbReference type="Proteomes" id="UP001174936"/>
    </source>
</evidence>
<protein>
    <submittedName>
        <fullName evidence="2">Uncharacterized protein</fullName>
    </submittedName>
</protein>
<proteinExistence type="predicted"/>
<feature type="chain" id="PRO_5041223467" evidence="1">
    <location>
        <begin position="18"/>
        <end position="64"/>
    </location>
</feature>
<dbReference type="EMBL" id="JAULSV010000003">
    <property type="protein sequence ID" value="KAK0649482.1"/>
    <property type="molecule type" value="Genomic_DNA"/>
</dbReference>
<reference evidence="2" key="1">
    <citation type="submission" date="2023-06" db="EMBL/GenBank/DDBJ databases">
        <title>Genome-scale phylogeny and comparative genomics of the fungal order Sordariales.</title>
        <authorList>
            <consortium name="Lawrence Berkeley National Laboratory"/>
            <person name="Hensen N."/>
            <person name="Bonometti L."/>
            <person name="Westerberg I."/>
            <person name="Brannstrom I.O."/>
            <person name="Guillou S."/>
            <person name="Cros-Aarteil S."/>
            <person name="Calhoun S."/>
            <person name="Haridas S."/>
            <person name="Kuo A."/>
            <person name="Mondo S."/>
            <person name="Pangilinan J."/>
            <person name="Riley R."/>
            <person name="Labutti K."/>
            <person name="Andreopoulos B."/>
            <person name="Lipzen A."/>
            <person name="Chen C."/>
            <person name="Yanf M."/>
            <person name="Daum C."/>
            <person name="Ng V."/>
            <person name="Clum A."/>
            <person name="Steindorff A."/>
            <person name="Ohm R."/>
            <person name="Martin F."/>
            <person name="Silar P."/>
            <person name="Natvig D."/>
            <person name="Lalanne C."/>
            <person name="Gautier V."/>
            <person name="Ament-Velasquez S.L."/>
            <person name="Kruys A."/>
            <person name="Hutchinson M.I."/>
            <person name="Powell A.J."/>
            <person name="Barry K."/>
            <person name="Miller A.N."/>
            <person name="Grigoriev I.V."/>
            <person name="Debuchy R."/>
            <person name="Gladieux P."/>
            <person name="Thoren M.H."/>
            <person name="Johannesson H."/>
        </authorList>
    </citation>
    <scope>NUCLEOTIDE SEQUENCE</scope>
    <source>
        <strain evidence="2">SMH2532-1</strain>
    </source>
</reference>
<organism evidence="2 3">
    <name type="scientific">Cercophora newfieldiana</name>
    <dbReference type="NCBI Taxonomy" id="92897"/>
    <lineage>
        <taxon>Eukaryota</taxon>
        <taxon>Fungi</taxon>
        <taxon>Dikarya</taxon>
        <taxon>Ascomycota</taxon>
        <taxon>Pezizomycotina</taxon>
        <taxon>Sordariomycetes</taxon>
        <taxon>Sordariomycetidae</taxon>
        <taxon>Sordariales</taxon>
        <taxon>Lasiosphaeriaceae</taxon>
        <taxon>Cercophora</taxon>
    </lineage>
</organism>
<name>A0AA39YDH8_9PEZI</name>
<dbReference type="AlphaFoldDB" id="A0AA39YDH8"/>
<evidence type="ECO:0000256" key="1">
    <source>
        <dbReference type="SAM" id="SignalP"/>
    </source>
</evidence>
<keyword evidence="3" id="KW-1185">Reference proteome</keyword>
<gene>
    <name evidence="2" type="ORF">B0T16DRAFT_456890</name>
</gene>
<sequence>MKFTIAAVLAFAASALAYPGNSQFDRRQNIPSVDAAIPAMSNRNGEVVPFNTAGVYQDAKAKGI</sequence>
<evidence type="ECO:0000313" key="2">
    <source>
        <dbReference type="EMBL" id="KAK0649482.1"/>
    </source>
</evidence>